<dbReference type="Pfam" id="PF01613">
    <property type="entry name" value="Flavin_Reduct"/>
    <property type="match status" value="1"/>
</dbReference>
<reference evidence="3" key="1">
    <citation type="submission" date="2023-07" db="EMBL/GenBank/DDBJ databases">
        <title>30 novel species of actinomycetes from the DSMZ collection.</title>
        <authorList>
            <person name="Nouioui I."/>
        </authorList>
    </citation>
    <scope>NUCLEOTIDE SEQUENCE [LARGE SCALE GENOMIC DNA]</scope>
    <source>
        <strain evidence="3">DSM 44399</strain>
    </source>
</reference>
<sequence length="181" mass="19354">MSIHGEHPFLPAESERSPVRRLRGRLAAPVTVWTAVDKGERAGLTVSSVLVADGDPGYVVGVLDPLSDLWDALRNSGAAVVNVLGWQHRQLADAFGYVAPAPGGPFRSATWIDTEWGPALAGASAWAGCRLSGVPAAELGNTELGWTELGWGVEVRLRVEHTEIGADLPPLVHRRGRYSTF</sequence>
<proteinExistence type="predicted"/>
<dbReference type="Gene3D" id="2.30.110.10">
    <property type="entry name" value="Electron Transport, Fmn-binding Protein, Chain A"/>
    <property type="match status" value="1"/>
</dbReference>
<dbReference type="RefSeq" id="WP_311421038.1">
    <property type="nucleotide sequence ID" value="NZ_JAVREH010000001.1"/>
</dbReference>
<dbReference type="Proteomes" id="UP001183176">
    <property type="component" value="Unassembled WGS sequence"/>
</dbReference>
<evidence type="ECO:0000313" key="3">
    <source>
        <dbReference type="Proteomes" id="UP001183176"/>
    </source>
</evidence>
<dbReference type="SMART" id="SM00903">
    <property type="entry name" value="Flavin_Reduct"/>
    <property type="match status" value="1"/>
</dbReference>
<protein>
    <submittedName>
        <fullName evidence="2">Flavin reductase family protein</fullName>
    </submittedName>
</protein>
<dbReference type="InterPro" id="IPR012349">
    <property type="entry name" value="Split_barrel_FMN-bd"/>
</dbReference>
<evidence type="ECO:0000313" key="2">
    <source>
        <dbReference type="EMBL" id="MDT0259878.1"/>
    </source>
</evidence>
<comment type="caution">
    <text evidence="2">The sequence shown here is derived from an EMBL/GenBank/DDBJ whole genome shotgun (WGS) entry which is preliminary data.</text>
</comment>
<organism evidence="2 3">
    <name type="scientific">Jatrophihabitans lederbergiae</name>
    <dbReference type="NCBI Taxonomy" id="3075547"/>
    <lineage>
        <taxon>Bacteria</taxon>
        <taxon>Bacillati</taxon>
        <taxon>Actinomycetota</taxon>
        <taxon>Actinomycetes</taxon>
        <taxon>Jatrophihabitantales</taxon>
        <taxon>Jatrophihabitantaceae</taxon>
        <taxon>Jatrophihabitans</taxon>
    </lineage>
</organism>
<gene>
    <name evidence="2" type="ORF">RM423_00565</name>
</gene>
<evidence type="ECO:0000259" key="1">
    <source>
        <dbReference type="SMART" id="SM00903"/>
    </source>
</evidence>
<dbReference type="InterPro" id="IPR002563">
    <property type="entry name" value="Flavin_Rdtase-like_dom"/>
</dbReference>
<accession>A0ABU2J4G8</accession>
<name>A0ABU2J4G8_9ACTN</name>
<dbReference type="EMBL" id="JAVREH010000001">
    <property type="protein sequence ID" value="MDT0259878.1"/>
    <property type="molecule type" value="Genomic_DNA"/>
</dbReference>
<dbReference type="SUPFAM" id="SSF50475">
    <property type="entry name" value="FMN-binding split barrel"/>
    <property type="match status" value="1"/>
</dbReference>
<keyword evidence="3" id="KW-1185">Reference proteome</keyword>
<feature type="domain" description="Flavin reductase like" evidence="1">
    <location>
        <begin position="23"/>
        <end position="180"/>
    </location>
</feature>